<dbReference type="PANTHER" id="PTHR36113:SF6">
    <property type="entry name" value="FOSFOMYCIN RESISTANCE PROTEIN FOSX"/>
    <property type="match status" value="1"/>
</dbReference>
<evidence type="ECO:0000313" key="3">
    <source>
        <dbReference type="Proteomes" id="UP001501257"/>
    </source>
</evidence>
<dbReference type="Pfam" id="PF13669">
    <property type="entry name" value="Glyoxalase_4"/>
    <property type="match status" value="1"/>
</dbReference>
<dbReference type="Gene3D" id="3.10.180.10">
    <property type="entry name" value="2,3-Dihydroxybiphenyl 1,2-Dioxygenase, domain 1"/>
    <property type="match status" value="1"/>
</dbReference>
<dbReference type="InterPro" id="IPR051332">
    <property type="entry name" value="Fosfomycin_Res_Enzymes"/>
</dbReference>
<feature type="domain" description="VOC" evidence="1">
    <location>
        <begin position="1"/>
        <end position="125"/>
    </location>
</feature>
<dbReference type="PANTHER" id="PTHR36113">
    <property type="entry name" value="LYASE, PUTATIVE-RELATED-RELATED"/>
    <property type="match status" value="1"/>
</dbReference>
<protein>
    <recommendedName>
        <fullName evidence="1">VOC domain-containing protein</fullName>
    </recommendedName>
</protein>
<dbReference type="InterPro" id="IPR037523">
    <property type="entry name" value="VOC_core"/>
</dbReference>
<proteinExistence type="predicted"/>
<evidence type="ECO:0000259" key="1">
    <source>
        <dbReference type="PROSITE" id="PS51819"/>
    </source>
</evidence>
<evidence type="ECO:0000313" key="2">
    <source>
        <dbReference type="EMBL" id="GAA5225960.1"/>
    </source>
</evidence>
<dbReference type="Proteomes" id="UP001501257">
    <property type="component" value="Unassembled WGS sequence"/>
</dbReference>
<organism evidence="2 3">
    <name type="scientific">Paeniglutamicibacter antarcticus</name>
    <dbReference type="NCBI Taxonomy" id="494023"/>
    <lineage>
        <taxon>Bacteria</taxon>
        <taxon>Bacillati</taxon>
        <taxon>Actinomycetota</taxon>
        <taxon>Actinomycetes</taxon>
        <taxon>Micrococcales</taxon>
        <taxon>Micrococcaceae</taxon>
        <taxon>Paeniglutamicibacter</taxon>
    </lineage>
</organism>
<gene>
    <name evidence="2" type="ORF">GCM10025778_04900</name>
</gene>
<dbReference type="EMBL" id="BAABLK010000008">
    <property type="protein sequence ID" value="GAA5225960.1"/>
    <property type="molecule type" value="Genomic_DNA"/>
</dbReference>
<sequence length="137" mass="15108">MHHTEIWVRDVDASRASLGWLFEELGYVPGGTWAHGTSYVGERDYIVLESGPDVLDEPHRRRSPGLNHLAFVAGSRLRVNQLAAKALEHGFILLFEDASPYAGGPGHYAVYLQDEAGFEVELVAEDPGRADHEALRG</sequence>
<keyword evidence="3" id="KW-1185">Reference proteome</keyword>
<dbReference type="PROSITE" id="PS51819">
    <property type="entry name" value="VOC"/>
    <property type="match status" value="1"/>
</dbReference>
<dbReference type="InterPro" id="IPR029068">
    <property type="entry name" value="Glyas_Bleomycin-R_OHBP_Dase"/>
</dbReference>
<reference evidence="3" key="1">
    <citation type="journal article" date="2019" name="Int. J. Syst. Evol. Microbiol.">
        <title>The Global Catalogue of Microorganisms (GCM) 10K type strain sequencing project: providing services to taxonomists for standard genome sequencing and annotation.</title>
        <authorList>
            <consortium name="The Broad Institute Genomics Platform"/>
            <consortium name="The Broad Institute Genome Sequencing Center for Infectious Disease"/>
            <person name="Wu L."/>
            <person name="Ma J."/>
        </authorList>
    </citation>
    <scope>NUCLEOTIDE SEQUENCE [LARGE SCALE GENOMIC DNA]</scope>
    <source>
        <strain evidence="3">JCM 18952</strain>
    </source>
</reference>
<accession>A0ABP9TII5</accession>
<name>A0ABP9TII5_9MICC</name>
<comment type="caution">
    <text evidence="2">The sequence shown here is derived from an EMBL/GenBank/DDBJ whole genome shotgun (WGS) entry which is preliminary data.</text>
</comment>
<dbReference type="SUPFAM" id="SSF54593">
    <property type="entry name" value="Glyoxalase/Bleomycin resistance protein/Dihydroxybiphenyl dioxygenase"/>
    <property type="match status" value="1"/>
</dbReference>